<organism evidence="8 9">
    <name type="scientific">Candidatus Argoarchaeum ethanivorans</name>
    <dbReference type="NCBI Taxonomy" id="2608793"/>
    <lineage>
        <taxon>Archaea</taxon>
        <taxon>Methanobacteriati</taxon>
        <taxon>Methanobacteriota</taxon>
        <taxon>Stenosarchaea group</taxon>
        <taxon>Methanomicrobia</taxon>
        <taxon>Methanosarcinales</taxon>
        <taxon>Methanosarcinales incertae sedis</taxon>
        <taxon>GOM Arc I cluster</taxon>
        <taxon>Candidatus Argoarchaeum</taxon>
    </lineage>
</organism>
<evidence type="ECO:0000256" key="3">
    <source>
        <dbReference type="ARBA" id="ARBA00022692"/>
    </source>
</evidence>
<evidence type="ECO:0000313" key="9">
    <source>
        <dbReference type="Proteomes" id="UP000291831"/>
    </source>
</evidence>
<evidence type="ECO:0000256" key="5">
    <source>
        <dbReference type="ARBA" id="ARBA00023136"/>
    </source>
</evidence>
<evidence type="ECO:0000313" key="8">
    <source>
        <dbReference type="EMBL" id="RZB32622.1"/>
    </source>
</evidence>
<keyword evidence="5 6" id="KW-0472">Membrane</keyword>
<feature type="transmembrane region" description="Helical" evidence="6">
    <location>
        <begin position="22"/>
        <end position="43"/>
    </location>
</feature>
<proteinExistence type="predicted"/>
<sequence length="114" mass="12902">MFRIVSHSILSFILPEYSYEPIAFTTTNLLFFIIDASYFIYFFGKGQTIGMMMAKIKLCRTDGTHHIGYKKGAIRLIGMGISEAAIGLGFLWILIDKNRQGWHDKIAGTYVVAE</sequence>
<evidence type="ECO:0000256" key="2">
    <source>
        <dbReference type="ARBA" id="ARBA00022475"/>
    </source>
</evidence>
<dbReference type="Proteomes" id="UP000291831">
    <property type="component" value="Unassembled WGS sequence"/>
</dbReference>
<keyword evidence="3 6" id="KW-0812">Transmembrane</keyword>
<feature type="transmembrane region" description="Helical" evidence="6">
    <location>
        <begin position="76"/>
        <end position="95"/>
    </location>
</feature>
<dbReference type="Pfam" id="PF06271">
    <property type="entry name" value="RDD"/>
    <property type="match status" value="1"/>
</dbReference>
<keyword evidence="2" id="KW-1003">Cell membrane</keyword>
<dbReference type="EMBL" id="RPGO01000005">
    <property type="protein sequence ID" value="RZB32622.1"/>
    <property type="molecule type" value="Genomic_DNA"/>
</dbReference>
<evidence type="ECO:0000256" key="1">
    <source>
        <dbReference type="ARBA" id="ARBA00004651"/>
    </source>
</evidence>
<dbReference type="GO" id="GO:0005886">
    <property type="term" value="C:plasma membrane"/>
    <property type="evidence" value="ECO:0007669"/>
    <property type="project" value="UniProtKB-SubCell"/>
</dbReference>
<dbReference type="InterPro" id="IPR051791">
    <property type="entry name" value="Pra-immunoreactive"/>
</dbReference>
<feature type="domain" description="RDD" evidence="7">
    <location>
        <begin position="25"/>
        <end position="108"/>
    </location>
</feature>
<name>A0A8B3S2Z9_9EURY</name>
<comment type="caution">
    <text evidence="8">The sequence shown here is derived from an EMBL/GenBank/DDBJ whole genome shotgun (WGS) entry which is preliminary data.</text>
</comment>
<dbReference type="InterPro" id="IPR010432">
    <property type="entry name" value="RDD"/>
</dbReference>
<gene>
    <name evidence="8" type="ORF">AEth_00300</name>
</gene>
<keyword evidence="4 6" id="KW-1133">Transmembrane helix</keyword>
<protein>
    <recommendedName>
        <fullName evidence="7">RDD domain-containing protein</fullName>
    </recommendedName>
</protein>
<evidence type="ECO:0000256" key="4">
    <source>
        <dbReference type="ARBA" id="ARBA00022989"/>
    </source>
</evidence>
<reference evidence="9" key="1">
    <citation type="submission" date="2019-01" db="EMBL/GenBank/DDBJ databases">
        <title>Anaerobic oxidation of ethane by archaea from a marine hydrocarbon seep.</title>
        <authorList>
            <person name="Musat F."/>
        </authorList>
    </citation>
    <scope>NUCLEOTIDE SEQUENCE [LARGE SCALE GENOMIC DNA]</scope>
</reference>
<dbReference type="PANTHER" id="PTHR36115:SF4">
    <property type="entry name" value="MEMBRANE PROTEIN"/>
    <property type="match status" value="1"/>
</dbReference>
<evidence type="ECO:0000259" key="7">
    <source>
        <dbReference type="Pfam" id="PF06271"/>
    </source>
</evidence>
<dbReference type="AlphaFoldDB" id="A0A8B3S2Z9"/>
<comment type="subcellular location">
    <subcellularLocation>
        <location evidence="1">Cell membrane</location>
        <topology evidence="1">Multi-pass membrane protein</topology>
    </subcellularLocation>
</comment>
<evidence type="ECO:0000256" key="6">
    <source>
        <dbReference type="SAM" id="Phobius"/>
    </source>
</evidence>
<accession>A0A8B3S2Z9</accession>
<dbReference type="PANTHER" id="PTHR36115">
    <property type="entry name" value="PROLINE-RICH ANTIGEN HOMOLOG-RELATED"/>
    <property type="match status" value="1"/>
</dbReference>